<keyword evidence="2" id="KW-1185">Reference proteome</keyword>
<evidence type="ECO:0000313" key="2">
    <source>
        <dbReference type="Proteomes" id="UP001234178"/>
    </source>
</evidence>
<organism evidence="1 2">
    <name type="scientific">Daphnia magna</name>
    <dbReference type="NCBI Taxonomy" id="35525"/>
    <lineage>
        <taxon>Eukaryota</taxon>
        <taxon>Metazoa</taxon>
        <taxon>Ecdysozoa</taxon>
        <taxon>Arthropoda</taxon>
        <taxon>Crustacea</taxon>
        <taxon>Branchiopoda</taxon>
        <taxon>Diplostraca</taxon>
        <taxon>Cladocera</taxon>
        <taxon>Anomopoda</taxon>
        <taxon>Daphniidae</taxon>
        <taxon>Daphnia</taxon>
    </lineage>
</organism>
<comment type="caution">
    <text evidence="1">The sequence shown here is derived from an EMBL/GenBank/DDBJ whole genome shotgun (WGS) entry which is preliminary data.</text>
</comment>
<dbReference type="EMBL" id="JAOYFB010000040">
    <property type="protein sequence ID" value="KAK4036788.1"/>
    <property type="molecule type" value="Genomic_DNA"/>
</dbReference>
<evidence type="ECO:0000313" key="1">
    <source>
        <dbReference type="EMBL" id="KAK4036788.1"/>
    </source>
</evidence>
<dbReference type="Proteomes" id="UP001234178">
    <property type="component" value="Unassembled WGS sequence"/>
</dbReference>
<accession>A0ABR0B508</accession>
<protein>
    <submittedName>
        <fullName evidence="1">Uncharacterized protein</fullName>
    </submittedName>
</protein>
<gene>
    <name evidence="1" type="ORF">OUZ56_028826</name>
</gene>
<name>A0ABR0B508_9CRUS</name>
<proteinExistence type="predicted"/>
<reference evidence="1 2" key="1">
    <citation type="journal article" date="2023" name="Nucleic Acids Res.">
        <title>The hologenome of Daphnia magna reveals possible DNA methylation and microbiome-mediated evolution of the host genome.</title>
        <authorList>
            <person name="Chaturvedi A."/>
            <person name="Li X."/>
            <person name="Dhandapani V."/>
            <person name="Marshall H."/>
            <person name="Kissane S."/>
            <person name="Cuenca-Cambronero M."/>
            <person name="Asole G."/>
            <person name="Calvet F."/>
            <person name="Ruiz-Romero M."/>
            <person name="Marangio P."/>
            <person name="Guigo R."/>
            <person name="Rago D."/>
            <person name="Mirbahai L."/>
            <person name="Eastwood N."/>
            <person name="Colbourne J.K."/>
            <person name="Zhou J."/>
            <person name="Mallon E."/>
            <person name="Orsini L."/>
        </authorList>
    </citation>
    <scope>NUCLEOTIDE SEQUENCE [LARGE SCALE GENOMIC DNA]</scope>
    <source>
        <strain evidence="1">LRV0_1</strain>
    </source>
</reference>
<sequence>MEYSARKNMWARLVIGRVSSVLYTIKDEEAFALSPVPGSKEDRLSNEAPGPLERLHLFICTQFLHISSSFREQIVDGPLGVLLIHHKSATGR</sequence>